<accession>A0ABN3KA60</accession>
<keyword evidence="2" id="KW-1185">Reference proteome</keyword>
<comment type="caution">
    <text evidence="1">The sequence shown here is derived from an EMBL/GenBank/DDBJ whole genome shotgun (WGS) entry which is preliminary data.</text>
</comment>
<dbReference type="PROSITE" id="PS51257">
    <property type="entry name" value="PROKAR_LIPOPROTEIN"/>
    <property type="match status" value="1"/>
</dbReference>
<gene>
    <name evidence="1" type="ORF">GCM10010405_42240</name>
</gene>
<organism evidence="1 2">
    <name type="scientific">Streptomyces macrosporus</name>
    <dbReference type="NCBI Taxonomy" id="44032"/>
    <lineage>
        <taxon>Bacteria</taxon>
        <taxon>Bacillati</taxon>
        <taxon>Actinomycetota</taxon>
        <taxon>Actinomycetes</taxon>
        <taxon>Kitasatosporales</taxon>
        <taxon>Streptomycetaceae</taxon>
        <taxon>Streptomyces</taxon>
    </lineage>
</organism>
<name>A0ABN3KA60_9ACTN</name>
<protein>
    <recommendedName>
        <fullName evidence="3">Lipoprotein</fullName>
    </recommendedName>
</protein>
<dbReference type="Proteomes" id="UP001501638">
    <property type="component" value="Unassembled WGS sequence"/>
</dbReference>
<sequence>MTGMNRAAAAVVGLVVFAVPAVVGCSSSPKQELIESTDERCRTINERFAGDLAYGEGIGVESVSKLRERVALLKDLRSHVRKMPKPETGRAELNGWLDKLGEYITGLDDLRSQLQNYRPGMDLVVILQAGVNHDAAKAVGSAAKRFGFEDCAQTRKWEHIAS</sequence>
<reference evidence="1 2" key="1">
    <citation type="journal article" date="2019" name="Int. J. Syst. Evol. Microbiol.">
        <title>The Global Catalogue of Microorganisms (GCM) 10K type strain sequencing project: providing services to taxonomists for standard genome sequencing and annotation.</title>
        <authorList>
            <consortium name="The Broad Institute Genomics Platform"/>
            <consortium name="The Broad Institute Genome Sequencing Center for Infectious Disease"/>
            <person name="Wu L."/>
            <person name="Ma J."/>
        </authorList>
    </citation>
    <scope>NUCLEOTIDE SEQUENCE [LARGE SCALE GENOMIC DNA]</scope>
    <source>
        <strain evidence="1 2">JCM 6305</strain>
    </source>
</reference>
<evidence type="ECO:0008006" key="3">
    <source>
        <dbReference type="Google" id="ProtNLM"/>
    </source>
</evidence>
<proteinExistence type="predicted"/>
<evidence type="ECO:0000313" key="1">
    <source>
        <dbReference type="EMBL" id="GAA2453975.1"/>
    </source>
</evidence>
<evidence type="ECO:0000313" key="2">
    <source>
        <dbReference type="Proteomes" id="UP001501638"/>
    </source>
</evidence>
<dbReference type="EMBL" id="BAAASZ010000028">
    <property type="protein sequence ID" value="GAA2453975.1"/>
    <property type="molecule type" value="Genomic_DNA"/>
</dbReference>